<reference evidence="2 3" key="1">
    <citation type="submission" date="2018-04" db="EMBL/GenBank/DDBJ databases">
        <authorList>
            <person name="Huttner S."/>
            <person name="Dainat J."/>
        </authorList>
    </citation>
    <scope>NUCLEOTIDE SEQUENCE [LARGE SCALE GENOMIC DNA]</scope>
</reference>
<feature type="compositionally biased region" description="Low complexity" evidence="1">
    <location>
        <begin position="230"/>
        <end position="261"/>
    </location>
</feature>
<evidence type="ECO:0000313" key="3">
    <source>
        <dbReference type="Proteomes" id="UP000289323"/>
    </source>
</evidence>
<feature type="region of interest" description="Disordered" evidence="1">
    <location>
        <begin position="227"/>
        <end position="265"/>
    </location>
</feature>
<gene>
    <name evidence="2" type="ORF">TT172_LOCUS6657</name>
</gene>
<evidence type="ECO:0000313" key="2">
    <source>
        <dbReference type="EMBL" id="SPQ24238.1"/>
    </source>
</evidence>
<dbReference type="EMBL" id="OUUZ01000013">
    <property type="protein sequence ID" value="SPQ24238.1"/>
    <property type="molecule type" value="Genomic_DNA"/>
</dbReference>
<sequence>MAQRKHLSSPLSQPGPHGYPMRFAVRIAGLKGLKVYGDDAQQPIRFIEVHTRRQVLHASGHKKDNSPALVSIQANWPTWSLLPIGDKPAFTITIHNSNNNQDPADGDEASSTDLTIPMEHTCCRPVTYRFSLPAISTTTDNNSSTASTPDPGPDDANPDPSPEEAEAEAEEIFEWRRAPACHETRGIRKKTLPALETGDERPPETALHTLLAQPGAVLVRLTGARWPPQTATRPTTSSSTTTSTTTTTSMTATATDAATETAARRPLGFTKQGEEIVASWTEARDCLPRYYFQFWGAGAAGALGETFTHVAVLTGAATYLDAIAERARRRGGRGGGGCGNDGAGDGGGGEQHGLRPALLGFPALAGSGWSSHGRVVHVVQHGSHPPGHLAVLCGMP</sequence>
<organism evidence="2 3">
    <name type="scientific">Thermothielavioides terrestris</name>
    <dbReference type="NCBI Taxonomy" id="2587410"/>
    <lineage>
        <taxon>Eukaryota</taxon>
        <taxon>Fungi</taxon>
        <taxon>Dikarya</taxon>
        <taxon>Ascomycota</taxon>
        <taxon>Pezizomycotina</taxon>
        <taxon>Sordariomycetes</taxon>
        <taxon>Sordariomycetidae</taxon>
        <taxon>Sordariales</taxon>
        <taxon>Chaetomiaceae</taxon>
        <taxon>Thermothielavioides</taxon>
    </lineage>
</organism>
<feature type="compositionally biased region" description="Low complexity" evidence="1">
    <location>
        <begin position="136"/>
        <end position="149"/>
    </location>
</feature>
<feature type="region of interest" description="Disordered" evidence="1">
    <location>
        <begin position="329"/>
        <end position="351"/>
    </location>
</feature>
<feature type="compositionally biased region" description="Acidic residues" evidence="1">
    <location>
        <begin position="152"/>
        <end position="169"/>
    </location>
</feature>
<accession>A0A3S4C8N9</accession>
<evidence type="ECO:0000256" key="1">
    <source>
        <dbReference type="SAM" id="MobiDB-lite"/>
    </source>
</evidence>
<protein>
    <submittedName>
        <fullName evidence="2">67754d03-a36f-4d9e-8e41-10ee91ef72b8</fullName>
    </submittedName>
</protein>
<name>A0A3S4C8N9_9PEZI</name>
<proteinExistence type="predicted"/>
<feature type="region of interest" description="Disordered" evidence="1">
    <location>
        <begin position="135"/>
        <end position="169"/>
    </location>
</feature>
<dbReference type="AlphaFoldDB" id="A0A3S4C8N9"/>
<dbReference type="Proteomes" id="UP000289323">
    <property type="component" value="Unassembled WGS sequence"/>
</dbReference>
<feature type="compositionally biased region" description="Gly residues" evidence="1">
    <location>
        <begin position="333"/>
        <end position="351"/>
    </location>
</feature>